<protein>
    <submittedName>
        <fullName evidence="1">Uncharacterized protein</fullName>
    </submittedName>
</protein>
<comment type="caution">
    <text evidence="1">The sequence shown here is derived from an EMBL/GenBank/DDBJ whole genome shotgun (WGS) entry which is preliminary data.</text>
</comment>
<organism evidence="1">
    <name type="scientific">Streptomyces sp. SID7499</name>
    <dbReference type="NCBI Taxonomy" id="2706086"/>
    <lineage>
        <taxon>Bacteria</taxon>
        <taxon>Bacillati</taxon>
        <taxon>Actinomycetota</taxon>
        <taxon>Actinomycetes</taxon>
        <taxon>Kitasatosporales</taxon>
        <taxon>Streptomycetaceae</taxon>
        <taxon>Streptomyces</taxon>
    </lineage>
</organism>
<proteinExistence type="predicted"/>
<dbReference type="AlphaFoldDB" id="A0A6G3X432"/>
<dbReference type="SUPFAM" id="SSF101898">
    <property type="entry name" value="NHL repeat"/>
    <property type="match status" value="1"/>
</dbReference>
<feature type="non-terminal residue" evidence="1">
    <location>
        <position position="245"/>
    </location>
</feature>
<evidence type="ECO:0000313" key="1">
    <source>
        <dbReference type="EMBL" id="NEE12280.1"/>
    </source>
</evidence>
<sequence length="245" mass="26743">MTAPTDDFHYVFSPSSTYPRPFAYLVDRQARIVHAWSSTVDQADPSTEPASYLKGWNHVEVGPDGSLYALVPLHSVLRLDADSQVIWRADVSAHHDLHVDAAGTVRTLGEEPRRVIWRGRPLTILDNTVVVLDSEGRQRAVHSLYEILSADARLGPLVGAALDARFLRSDPDDCERALAALGPTAPRRSRLAALRDLPGAPSDLLHANTVEALAPHPSGLWPEGAVLVSLRNLNLVAVLDLARKE</sequence>
<gene>
    <name evidence="1" type="ORF">G3M58_38230</name>
</gene>
<accession>A0A6G3X432</accession>
<dbReference type="EMBL" id="JAAGMN010003936">
    <property type="protein sequence ID" value="NEE12280.1"/>
    <property type="molecule type" value="Genomic_DNA"/>
</dbReference>
<name>A0A6G3X432_9ACTN</name>
<reference evidence="1" key="1">
    <citation type="submission" date="2020-01" db="EMBL/GenBank/DDBJ databases">
        <title>Insect and environment-associated Actinomycetes.</title>
        <authorList>
            <person name="Currrie C."/>
            <person name="Chevrette M."/>
            <person name="Carlson C."/>
            <person name="Stubbendieck R."/>
            <person name="Wendt-Pienkowski E."/>
        </authorList>
    </citation>
    <scope>NUCLEOTIDE SEQUENCE</scope>
    <source>
        <strain evidence="1">SID7499</strain>
    </source>
</reference>